<proteinExistence type="predicted"/>
<reference evidence="2" key="1">
    <citation type="submission" date="2022-11" db="EMBL/GenBank/DDBJ databases">
        <authorList>
            <person name="Petersen C."/>
        </authorList>
    </citation>
    <scope>NUCLEOTIDE SEQUENCE</scope>
    <source>
        <strain evidence="2">IBT 23319</strain>
    </source>
</reference>
<sequence length="70" mass="7737">MVYEHKVPEEEDLVVGRKEDGKVGHRAEAGDAGTSVKEEVVDNILQKGEEVLEEDPGLDTTSQENEMNQV</sequence>
<accession>A0A9W9P2F1</accession>
<keyword evidence="3" id="KW-1185">Reference proteome</keyword>
<evidence type="ECO:0000313" key="3">
    <source>
        <dbReference type="Proteomes" id="UP001147733"/>
    </source>
</evidence>
<dbReference type="RefSeq" id="XP_056501571.1">
    <property type="nucleotide sequence ID" value="XM_056644757.1"/>
</dbReference>
<organism evidence="2 3">
    <name type="scientific">Penicillium citrinum</name>
    <dbReference type="NCBI Taxonomy" id="5077"/>
    <lineage>
        <taxon>Eukaryota</taxon>
        <taxon>Fungi</taxon>
        <taxon>Dikarya</taxon>
        <taxon>Ascomycota</taxon>
        <taxon>Pezizomycotina</taxon>
        <taxon>Eurotiomycetes</taxon>
        <taxon>Eurotiomycetidae</taxon>
        <taxon>Eurotiales</taxon>
        <taxon>Aspergillaceae</taxon>
        <taxon>Penicillium</taxon>
    </lineage>
</organism>
<evidence type="ECO:0000313" key="2">
    <source>
        <dbReference type="EMBL" id="KAJ5234071.1"/>
    </source>
</evidence>
<name>A0A9W9P2F1_PENCI</name>
<protein>
    <submittedName>
        <fullName evidence="2">Uncharacterized protein</fullName>
    </submittedName>
</protein>
<gene>
    <name evidence="2" type="ORF">N7469_005837</name>
</gene>
<dbReference type="EMBL" id="JAPQKT010000004">
    <property type="protein sequence ID" value="KAJ5234071.1"/>
    <property type="molecule type" value="Genomic_DNA"/>
</dbReference>
<comment type="caution">
    <text evidence="2">The sequence shown here is derived from an EMBL/GenBank/DDBJ whole genome shotgun (WGS) entry which is preliminary data.</text>
</comment>
<feature type="compositionally biased region" description="Basic and acidic residues" evidence="1">
    <location>
        <begin position="1"/>
        <end position="29"/>
    </location>
</feature>
<evidence type="ECO:0000256" key="1">
    <source>
        <dbReference type="SAM" id="MobiDB-lite"/>
    </source>
</evidence>
<reference evidence="2" key="2">
    <citation type="journal article" date="2023" name="IMA Fungus">
        <title>Comparative genomic study of the Penicillium genus elucidates a diverse pangenome and 15 lateral gene transfer events.</title>
        <authorList>
            <person name="Petersen C."/>
            <person name="Sorensen T."/>
            <person name="Nielsen M.R."/>
            <person name="Sondergaard T.E."/>
            <person name="Sorensen J.L."/>
            <person name="Fitzpatrick D.A."/>
            <person name="Frisvad J.C."/>
            <person name="Nielsen K.L."/>
        </authorList>
    </citation>
    <scope>NUCLEOTIDE SEQUENCE</scope>
    <source>
        <strain evidence="2">IBT 23319</strain>
    </source>
</reference>
<dbReference type="Proteomes" id="UP001147733">
    <property type="component" value="Unassembled WGS sequence"/>
</dbReference>
<dbReference type="AlphaFoldDB" id="A0A9W9P2F1"/>
<feature type="region of interest" description="Disordered" evidence="1">
    <location>
        <begin position="1"/>
        <end position="36"/>
    </location>
</feature>
<dbReference type="GeneID" id="81383924"/>
<feature type="compositionally biased region" description="Polar residues" evidence="1">
    <location>
        <begin position="59"/>
        <end position="70"/>
    </location>
</feature>
<feature type="region of interest" description="Disordered" evidence="1">
    <location>
        <begin position="48"/>
        <end position="70"/>
    </location>
</feature>